<sequence length="1119" mass="122469">MATLDTLKRTLLQKASETEVPSNQPLSDEQYSHAFDIFLKGAGWKTYQEFIIPQLSQLLDPLFHSRLRISILEVGPGPKSVLEHLPDSQKRKITKYAAFEPNKLFASRLEEWFRCTPFPSLEHTPEISRSRFSSGDFYHRTKSSLYDEKFDVIIFCHSMYGMKDKQATIQRAVNMLVQQPGGGLVVVFHRDSLRIQGMASYRTGFFPTGLVSVADSEDTLDCFAQFITGKKTQDGTLRALWRNKCRELGACDTANPGSLLFSAPDVMVAFTRHAPTGSEYSAPAMREQKMVKNRQACVRFPAITLQPTGIAGVQHCVTSALKGGTGLTVVGGGHSGHCLWFNIRSVDMGLFNKVHVVASEDIKVGSFIVAEAGCKTVDIIRKASEAGLTVPLGARPSVGAGLWLQGGIGHLSRLHGLACDSIVGAVVVSADAGKLFSVGYVPEQYRCPEAVQLDDSDLLWAIQGAGTNFGIVTSVTFKAYPAPAYTVRSWRLPFDDLFKARAKLREFDHLIARDLPRTCSADAYLFWDEDRLHIAVTMFETSTATSCVTLIALTRAYKILGPEKSIKTTDSIGVFDAEMYMSEMHGGHGGGKTSSFKRCLFLKDIGQDETANVLIKAIETRPTPLCYLHLLQGGGAIRDVPADATAFGCRDWDFACVITGVWPRDQDGTKEAVAAVRWVYDIAEILLPLSTGAYGADLGPDPRDAALAAKAFGPNLPRLARLKQRWDPRDILAYACPLPTPPKDPRLIILVTGESGAGKDFCADVWRSLFMKDDVAACVSSISEATKRQYATETGADLSRLLEDRAYKEQHREALTAFFQTQVKKRPRLPEEHFLRLVHSAKDAEVLLITGMRDKAPVAAFSHLVPDSRLVEVRVEASEEVRSARRGADKADIKPEDKNGTLDYAPSFNLRNDGEGELLARAFFSTHLQHLVDPDLQSLTEIIRQIPDFPNTDINFRHILGVAQSRGGLKLCTALLQSHYSGDWSQILSIVCVETGGFIFASALAVNVDVPLALIREKGKLPPPVVSVAKEVSHISGASSGKKAGVIRKGGKVVVVDDVLATGNTLCAVLRLLVKVGVEMTDISVIVVAEFPLHKGRELLCREGFGKVNVQSLLAFGGF</sequence>
<evidence type="ECO:0000313" key="6">
    <source>
        <dbReference type="EMBL" id="KAK4194506.1"/>
    </source>
</evidence>
<dbReference type="Pfam" id="PF01565">
    <property type="entry name" value="FAD_binding_4"/>
    <property type="match status" value="1"/>
</dbReference>
<feature type="domain" description="FAD-binding PCMH-type" evidence="5">
    <location>
        <begin position="295"/>
        <end position="482"/>
    </location>
</feature>
<dbReference type="PANTHER" id="PTHR42973:SF25">
    <property type="entry name" value="PHOSPHOMEVALONATE KINASE"/>
    <property type="match status" value="1"/>
</dbReference>
<dbReference type="Pfam" id="PF00156">
    <property type="entry name" value="Pribosyltran"/>
    <property type="match status" value="1"/>
</dbReference>
<keyword evidence="4" id="KW-0560">Oxidoreductase</keyword>
<dbReference type="CDD" id="cd06223">
    <property type="entry name" value="PRTases_typeI"/>
    <property type="match status" value="1"/>
</dbReference>
<evidence type="ECO:0000256" key="1">
    <source>
        <dbReference type="ARBA" id="ARBA00005466"/>
    </source>
</evidence>
<keyword evidence="7" id="KW-1185">Reference proteome</keyword>
<dbReference type="Gene3D" id="3.40.50.150">
    <property type="entry name" value="Vaccinia Virus protein VP39"/>
    <property type="match status" value="1"/>
</dbReference>
<dbReference type="InterPro" id="IPR029057">
    <property type="entry name" value="PRTase-like"/>
</dbReference>
<dbReference type="InterPro" id="IPR006094">
    <property type="entry name" value="Oxid_FAD_bind_N"/>
</dbReference>
<dbReference type="Pfam" id="PF04275">
    <property type="entry name" value="P-mevalo_kinase"/>
    <property type="match status" value="1"/>
</dbReference>
<protein>
    <recommendedName>
        <fullName evidence="5">FAD-binding PCMH-type domain-containing protein</fullName>
    </recommendedName>
</protein>
<dbReference type="PANTHER" id="PTHR42973">
    <property type="entry name" value="BINDING OXIDOREDUCTASE, PUTATIVE (AFU_ORTHOLOGUE AFUA_1G17690)-RELATED"/>
    <property type="match status" value="1"/>
</dbReference>
<dbReference type="GO" id="GO:0005737">
    <property type="term" value="C:cytoplasm"/>
    <property type="evidence" value="ECO:0007669"/>
    <property type="project" value="InterPro"/>
</dbReference>
<evidence type="ECO:0000256" key="3">
    <source>
        <dbReference type="ARBA" id="ARBA00022827"/>
    </source>
</evidence>
<dbReference type="InterPro" id="IPR016166">
    <property type="entry name" value="FAD-bd_PCMH"/>
</dbReference>
<evidence type="ECO:0000313" key="7">
    <source>
        <dbReference type="Proteomes" id="UP001303160"/>
    </source>
</evidence>
<dbReference type="Gene3D" id="3.40.50.300">
    <property type="entry name" value="P-loop containing nucleotide triphosphate hydrolases"/>
    <property type="match status" value="1"/>
</dbReference>
<dbReference type="Gene3D" id="3.40.462.20">
    <property type="match status" value="1"/>
</dbReference>
<accession>A0AAN6X7M3</accession>
<dbReference type="InterPro" id="IPR016169">
    <property type="entry name" value="FAD-bd_PCMH_sub2"/>
</dbReference>
<dbReference type="GO" id="GO:0006695">
    <property type="term" value="P:cholesterol biosynthetic process"/>
    <property type="evidence" value="ECO:0007669"/>
    <property type="project" value="InterPro"/>
</dbReference>
<dbReference type="InterPro" id="IPR050416">
    <property type="entry name" value="FAD-linked_Oxidoreductase"/>
</dbReference>
<keyword evidence="2" id="KW-0285">Flavoprotein</keyword>
<gene>
    <name evidence="6" type="ORF">QBC40DRAFT_344103</name>
</gene>
<dbReference type="SUPFAM" id="SSF53335">
    <property type="entry name" value="S-adenosyl-L-methionine-dependent methyltransferases"/>
    <property type="match status" value="1"/>
</dbReference>
<dbReference type="InterPro" id="IPR000836">
    <property type="entry name" value="PRTase_dom"/>
</dbReference>
<evidence type="ECO:0000256" key="4">
    <source>
        <dbReference type="ARBA" id="ARBA00023002"/>
    </source>
</evidence>
<dbReference type="GO" id="GO:0016491">
    <property type="term" value="F:oxidoreductase activity"/>
    <property type="evidence" value="ECO:0007669"/>
    <property type="project" value="UniProtKB-KW"/>
</dbReference>
<dbReference type="AlphaFoldDB" id="A0AAN6X7M3"/>
<dbReference type="InterPro" id="IPR005919">
    <property type="entry name" value="Pmev_kin_anim"/>
</dbReference>
<reference evidence="6" key="1">
    <citation type="journal article" date="2023" name="Mol. Phylogenet. Evol.">
        <title>Genome-scale phylogeny and comparative genomics of the fungal order Sordariales.</title>
        <authorList>
            <person name="Hensen N."/>
            <person name="Bonometti L."/>
            <person name="Westerberg I."/>
            <person name="Brannstrom I.O."/>
            <person name="Guillou S."/>
            <person name="Cros-Aarteil S."/>
            <person name="Calhoun S."/>
            <person name="Haridas S."/>
            <person name="Kuo A."/>
            <person name="Mondo S."/>
            <person name="Pangilinan J."/>
            <person name="Riley R."/>
            <person name="LaButti K."/>
            <person name="Andreopoulos B."/>
            <person name="Lipzen A."/>
            <person name="Chen C."/>
            <person name="Yan M."/>
            <person name="Daum C."/>
            <person name="Ng V."/>
            <person name="Clum A."/>
            <person name="Steindorff A."/>
            <person name="Ohm R.A."/>
            <person name="Martin F."/>
            <person name="Silar P."/>
            <person name="Natvig D.O."/>
            <person name="Lalanne C."/>
            <person name="Gautier V."/>
            <person name="Ament-Velasquez S.L."/>
            <person name="Kruys A."/>
            <person name="Hutchinson M.I."/>
            <person name="Powell A.J."/>
            <person name="Barry K."/>
            <person name="Miller A.N."/>
            <person name="Grigoriev I.V."/>
            <person name="Debuchy R."/>
            <person name="Gladieux P."/>
            <person name="Hiltunen Thoren M."/>
            <person name="Johannesson H."/>
        </authorList>
    </citation>
    <scope>NUCLEOTIDE SEQUENCE</scope>
    <source>
        <strain evidence="6">CBS 315.58</strain>
    </source>
</reference>
<dbReference type="GO" id="GO:0004631">
    <property type="term" value="F:phosphomevalonate kinase activity"/>
    <property type="evidence" value="ECO:0007669"/>
    <property type="project" value="InterPro"/>
</dbReference>
<comment type="similarity">
    <text evidence="1">Belongs to the oxygen-dependent FAD-linked oxidoreductase family.</text>
</comment>
<dbReference type="PROSITE" id="PS51387">
    <property type="entry name" value="FAD_PCMH"/>
    <property type="match status" value="1"/>
</dbReference>
<dbReference type="InterPro" id="IPR036318">
    <property type="entry name" value="FAD-bd_PCMH-like_sf"/>
</dbReference>
<dbReference type="SUPFAM" id="SSF56176">
    <property type="entry name" value="FAD-binding/transporter-associated domain-like"/>
    <property type="match status" value="1"/>
</dbReference>
<name>A0AAN6X7M3_9PEZI</name>
<dbReference type="SUPFAM" id="SSF53271">
    <property type="entry name" value="PRTase-like"/>
    <property type="match status" value="1"/>
</dbReference>
<dbReference type="GO" id="GO:0071949">
    <property type="term" value="F:FAD binding"/>
    <property type="evidence" value="ECO:0007669"/>
    <property type="project" value="InterPro"/>
</dbReference>
<evidence type="ECO:0000259" key="5">
    <source>
        <dbReference type="PROSITE" id="PS51387"/>
    </source>
</evidence>
<dbReference type="InterPro" id="IPR027417">
    <property type="entry name" value="P-loop_NTPase"/>
</dbReference>
<dbReference type="Gene3D" id="3.30.465.10">
    <property type="match status" value="1"/>
</dbReference>
<dbReference type="Gene3D" id="3.40.50.2020">
    <property type="match status" value="1"/>
</dbReference>
<proteinExistence type="inferred from homology"/>
<comment type="caution">
    <text evidence="6">The sequence shown here is derived from an EMBL/GenBank/DDBJ whole genome shotgun (WGS) entry which is preliminary data.</text>
</comment>
<keyword evidence="3" id="KW-0274">FAD</keyword>
<dbReference type="EMBL" id="MU864057">
    <property type="protein sequence ID" value="KAK4194506.1"/>
    <property type="molecule type" value="Genomic_DNA"/>
</dbReference>
<dbReference type="InterPro" id="IPR029063">
    <property type="entry name" value="SAM-dependent_MTases_sf"/>
</dbReference>
<reference evidence="6" key="2">
    <citation type="submission" date="2023-05" db="EMBL/GenBank/DDBJ databases">
        <authorList>
            <consortium name="Lawrence Berkeley National Laboratory"/>
            <person name="Steindorff A."/>
            <person name="Hensen N."/>
            <person name="Bonometti L."/>
            <person name="Westerberg I."/>
            <person name="Brannstrom I.O."/>
            <person name="Guillou S."/>
            <person name="Cros-Aarteil S."/>
            <person name="Calhoun S."/>
            <person name="Haridas S."/>
            <person name="Kuo A."/>
            <person name="Mondo S."/>
            <person name="Pangilinan J."/>
            <person name="Riley R."/>
            <person name="Labutti K."/>
            <person name="Andreopoulos B."/>
            <person name="Lipzen A."/>
            <person name="Chen C."/>
            <person name="Yanf M."/>
            <person name="Daum C."/>
            <person name="Ng V."/>
            <person name="Clum A."/>
            <person name="Ohm R."/>
            <person name="Martin F."/>
            <person name="Silar P."/>
            <person name="Natvig D."/>
            <person name="Lalanne C."/>
            <person name="Gautier V."/>
            <person name="Ament-Velasquez S.L."/>
            <person name="Kruys A."/>
            <person name="Hutchinson M.I."/>
            <person name="Powell A.J."/>
            <person name="Barry K."/>
            <person name="Miller A.N."/>
            <person name="Grigoriev I.V."/>
            <person name="Debuchy R."/>
            <person name="Gladieux P."/>
            <person name="Thoren M.H."/>
            <person name="Johannesson H."/>
        </authorList>
    </citation>
    <scope>NUCLEOTIDE SEQUENCE</scope>
    <source>
        <strain evidence="6">CBS 315.58</strain>
    </source>
</reference>
<dbReference type="Proteomes" id="UP001303160">
    <property type="component" value="Unassembled WGS sequence"/>
</dbReference>
<organism evidence="6 7">
    <name type="scientific">Triangularia verruculosa</name>
    <dbReference type="NCBI Taxonomy" id="2587418"/>
    <lineage>
        <taxon>Eukaryota</taxon>
        <taxon>Fungi</taxon>
        <taxon>Dikarya</taxon>
        <taxon>Ascomycota</taxon>
        <taxon>Pezizomycotina</taxon>
        <taxon>Sordariomycetes</taxon>
        <taxon>Sordariomycetidae</taxon>
        <taxon>Sordariales</taxon>
        <taxon>Podosporaceae</taxon>
        <taxon>Triangularia</taxon>
    </lineage>
</organism>
<evidence type="ECO:0000256" key="2">
    <source>
        <dbReference type="ARBA" id="ARBA00022630"/>
    </source>
</evidence>